<sequence length="76" mass="8796">KSIWRTCLRALWAYCTMFFSLVKRSDKNPFTFYGGLPKNCETGAIIRAHGPYYPKGYFWKEEPHGTKQAENVAGLF</sequence>
<organism evidence="1 2">
    <name type="scientific">Candidatus Faecalibacterium intestinigallinarum</name>
    <dbReference type="NCBI Taxonomy" id="2838581"/>
    <lineage>
        <taxon>Bacteria</taxon>
        <taxon>Bacillati</taxon>
        <taxon>Bacillota</taxon>
        <taxon>Clostridia</taxon>
        <taxon>Eubacteriales</taxon>
        <taxon>Oscillospiraceae</taxon>
        <taxon>Faecalibacterium</taxon>
    </lineage>
</organism>
<dbReference type="EMBL" id="DXHQ01000048">
    <property type="protein sequence ID" value="HIW08576.1"/>
    <property type="molecule type" value="Genomic_DNA"/>
</dbReference>
<accession>A0A9D1QAR9</accession>
<name>A0A9D1QAR9_9FIRM</name>
<gene>
    <name evidence="1" type="ORF">H9890_04135</name>
</gene>
<dbReference type="AlphaFoldDB" id="A0A9D1QAR9"/>
<comment type="caution">
    <text evidence="1">The sequence shown here is derived from an EMBL/GenBank/DDBJ whole genome shotgun (WGS) entry which is preliminary data.</text>
</comment>
<evidence type="ECO:0000313" key="1">
    <source>
        <dbReference type="EMBL" id="HIW08576.1"/>
    </source>
</evidence>
<dbReference type="Proteomes" id="UP000823933">
    <property type="component" value="Unassembled WGS sequence"/>
</dbReference>
<proteinExistence type="predicted"/>
<reference evidence="1" key="1">
    <citation type="journal article" date="2021" name="PeerJ">
        <title>Extensive microbial diversity within the chicken gut microbiome revealed by metagenomics and culture.</title>
        <authorList>
            <person name="Gilroy R."/>
            <person name="Ravi A."/>
            <person name="Getino M."/>
            <person name="Pursley I."/>
            <person name="Horton D.L."/>
            <person name="Alikhan N.F."/>
            <person name="Baker D."/>
            <person name="Gharbi K."/>
            <person name="Hall N."/>
            <person name="Watson M."/>
            <person name="Adriaenssens E.M."/>
            <person name="Foster-Nyarko E."/>
            <person name="Jarju S."/>
            <person name="Secka A."/>
            <person name="Antonio M."/>
            <person name="Oren A."/>
            <person name="Chaudhuri R.R."/>
            <person name="La Ragione R."/>
            <person name="Hildebrand F."/>
            <person name="Pallen M.J."/>
        </authorList>
    </citation>
    <scope>NUCLEOTIDE SEQUENCE</scope>
    <source>
        <strain evidence="1">ChiHcolR34-3080</strain>
    </source>
</reference>
<reference evidence="1" key="2">
    <citation type="submission" date="2021-04" db="EMBL/GenBank/DDBJ databases">
        <authorList>
            <person name="Gilroy R."/>
        </authorList>
    </citation>
    <scope>NUCLEOTIDE SEQUENCE</scope>
    <source>
        <strain evidence="1">ChiHcolR34-3080</strain>
    </source>
</reference>
<feature type="non-terminal residue" evidence="1">
    <location>
        <position position="1"/>
    </location>
</feature>
<protein>
    <submittedName>
        <fullName evidence="1">Uncharacterized protein</fullName>
    </submittedName>
</protein>
<evidence type="ECO:0000313" key="2">
    <source>
        <dbReference type="Proteomes" id="UP000823933"/>
    </source>
</evidence>